<evidence type="ECO:0000313" key="1">
    <source>
        <dbReference type="EMBL" id="RXR34080.1"/>
    </source>
</evidence>
<name>A0A4Q1KWL7_9FLAO</name>
<dbReference type="EMBL" id="SBKQ01000003">
    <property type="protein sequence ID" value="RXR34080.1"/>
    <property type="molecule type" value="Genomic_DNA"/>
</dbReference>
<dbReference type="OrthoDB" id="9781588at2"/>
<organism evidence="1 2">
    <name type="scientific">Flavobacterium piscinae</name>
    <dbReference type="NCBI Taxonomy" id="2506424"/>
    <lineage>
        <taxon>Bacteria</taxon>
        <taxon>Pseudomonadati</taxon>
        <taxon>Bacteroidota</taxon>
        <taxon>Flavobacteriia</taxon>
        <taxon>Flavobacteriales</taxon>
        <taxon>Flavobacteriaceae</taxon>
        <taxon>Flavobacterium</taxon>
    </lineage>
</organism>
<accession>A0A4Q1KWL7</accession>
<dbReference type="AlphaFoldDB" id="A0A4Q1KWL7"/>
<evidence type="ECO:0000313" key="2">
    <source>
        <dbReference type="Proteomes" id="UP000289734"/>
    </source>
</evidence>
<keyword evidence="2" id="KW-1185">Reference proteome</keyword>
<proteinExistence type="predicted"/>
<dbReference type="Proteomes" id="UP000289734">
    <property type="component" value="Unassembled WGS sequence"/>
</dbReference>
<gene>
    <name evidence="1" type="ORF">EQG68_03325</name>
</gene>
<dbReference type="Gene3D" id="3.40.50.720">
    <property type="entry name" value="NAD(P)-binding Rossmann-like Domain"/>
    <property type="match status" value="1"/>
</dbReference>
<protein>
    <recommendedName>
        <fullName evidence="3">Zinc-binding alcohol dehydrogenase</fullName>
    </recommendedName>
</protein>
<dbReference type="SUPFAM" id="SSF51735">
    <property type="entry name" value="NAD(P)-binding Rossmann-fold domains"/>
    <property type="match status" value="1"/>
</dbReference>
<dbReference type="Gene3D" id="3.90.180.10">
    <property type="entry name" value="Medium-chain alcohol dehydrogenases, catalytic domain"/>
    <property type="match status" value="1"/>
</dbReference>
<reference evidence="2" key="1">
    <citation type="submission" date="2019-01" db="EMBL/GenBank/DDBJ databases">
        <title>Cytophagaceae bacterium strain CAR-16.</title>
        <authorList>
            <person name="Chen W.-M."/>
        </authorList>
    </citation>
    <scope>NUCLEOTIDE SEQUENCE [LARGE SCALE GENOMIC DNA]</scope>
    <source>
        <strain evidence="2">ICH-30</strain>
    </source>
</reference>
<comment type="caution">
    <text evidence="1">The sequence shown here is derived from an EMBL/GenBank/DDBJ whole genome shotgun (WGS) entry which is preliminary data.</text>
</comment>
<sequence length="308" mass="34755">MHYKSFWHLGKNHSEIISESIEMPNSDKMEIKSLYSSISLGTETIVSQGKVPPLLHEKMAVPYMEGSFDFPIKYGYSLVGTNNNGALIHVMHPHQTTCWVDEKDCFVCSELSDPILATQLANMETVINAIWVSAIQPNQKVLVCGLGSVGVLLAETLRSYCQAEVYVKEKNEDKVAILAKNGFSIAQETDKFTLSFHVSANEKGLQYCIDHGAEEGKIIELSWYGNHPVELNLGGHFHYNRLQIISAQVSAIPLIKKNAEDFLSRKKLAEKLLQTLPIREYISLISFHELPEFFKQKMNTNFITVVKY</sequence>
<dbReference type="InterPro" id="IPR036291">
    <property type="entry name" value="NAD(P)-bd_dom_sf"/>
</dbReference>
<evidence type="ECO:0008006" key="3">
    <source>
        <dbReference type="Google" id="ProtNLM"/>
    </source>
</evidence>
<dbReference type="RefSeq" id="WP_129463367.1">
    <property type="nucleotide sequence ID" value="NZ_SBKQ01000003.1"/>
</dbReference>